<dbReference type="Gene3D" id="1.10.287.130">
    <property type="match status" value="1"/>
</dbReference>
<organism evidence="16 17">
    <name type="scientific">Mariniphaga anaerophila</name>
    <dbReference type="NCBI Taxonomy" id="1484053"/>
    <lineage>
        <taxon>Bacteria</taxon>
        <taxon>Pseudomonadati</taxon>
        <taxon>Bacteroidota</taxon>
        <taxon>Bacteroidia</taxon>
        <taxon>Marinilabiliales</taxon>
        <taxon>Prolixibacteraceae</taxon>
        <taxon>Mariniphaga</taxon>
    </lineage>
</organism>
<keyword evidence="7" id="KW-0067">ATP-binding</keyword>
<dbReference type="SUPFAM" id="SSF55874">
    <property type="entry name" value="ATPase domain of HSP90 chaperone/DNA topoisomerase II/histidine kinase"/>
    <property type="match status" value="1"/>
</dbReference>
<dbReference type="CDD" id="cd16922">
    <property type="entry name" value="HATPase_EvgS-ArcB-TorS-like"/>
    <property type="match status" value="1"/>
</dbReference>
<keyword evidence="4" id="KW-0808">Transferase</keyword>
<dbReference type="OrthoDB" id="9796457at2"/>
<dbReference type="CDD" id="cd00082">
    <property type="entry name" value="HisKA"/>
    <property type="match status" value="1"/>
</dbReference>
<dbReference type="GO" id="GO:0005524">
    <property type="term" value="F:ATP binding"/>
    <property type="evidence" value="ECO:0007669"/>
    <property type="project" value="UniProtKB-KW"/>
</dbReference>
<comment type="catalytic activity">
    <reaction evidence="1">
        <text>ATP + protein L-histidine = ADP + protein N-phospho-L-histidine.</text>
        <dbReference type="EC" id="2.7.13.3"/>
    </reaction>
</comment>
<evidence type="ECO:0000256" key="2">
    <source>
        <dbReference type="ARBA" id="ARBA00012438"/>
    </source>
</evidence>
<evidence type="ECO:0000256" key="13">
    <source>
        <dbReference type="SAM" id="MobiDB-lite"/>
    </source>
</evidence>
<keyword evidence="17" id="KW-1185">Reference proteome</keyword>
<comment type="subunit">
    <text evidence="9">At low DSF concentrations, interacts with RpfF.</text>
</comment>
<proteinExistence type="predicted"/>
<dbReference type="InterPro" id="IPR036097">
    <property type="entry name" value="HisK_dim/P_sf"/>
</dbReference>
<dbReference type="SMART" id="SM00448">
    <property type="entry name" value="REC"/>
    <property type="match status" value="1"/>
</dbReference>
<dbReference type="InterPro" id="IPR003594">
    <property type="entry name" value="HATPase_dom"/>
</dbReference>
<dbReference type="SUPFAM" id="SSF47384">
    <property type="entry name" value="Homodimeric domain of signal transducing histidine kinase"/>
    <property type="match status" value="1"/>
</dbReference>
<dbReference type="PANTHER" id="PTHR43047:SF72">
    <property type="entry name" value="OSMOSENSING HISTIDINE PROTEIN KINASE SLN1"/>
    <property type="match status" value="1"/>
</dbReference>
<dbReference type="Pfam" id="PF02518">
    <property type="entry name" value="HATPase_c"/>
    <property type="match status" value="1"/>
</dbReference>
<dbReference type="RefSeq" id="WP_073003141.1">
    <property type="nucleotide sequence ID" value="NZ_FQUM01000010.1"/>
</dbReference>
<evidence type="ECO:0000259" key="15">
    <source>
        <dbReference type="PROSITE" id="PS50110"/>
    </source>
</evidence>
<evidence type="ECO:0000256" key="6">
    <source>
        <dbReference type="ARBA" id="ARBA00022777"/>
    </source>
</evidence>
<dbReference type="Pfam" id="PF00512">
    <property type="entry name" value="HisKA"/>
    <property type="match status" value="1"/>
</dbReference>
<dbReference type="STRING" id="1484053.SAMN05444274_11064"/>
<keyword evidence="6" id="KW-0418">Kinase</keyword>
<feature type="domain" description="Response regulatory" evidence="15">
    <location>
        <begin position="416"/>
        <end position="531"/>
    </location>
</feature>
<gene>
    <name evidence="16" type="ORF">SAMN05444274_11064</name>
</gene>
<dbReference type="FunFam" id="1.10.287.130:FF:000002">
    <property type="entry name" value="Two-component osmosensing histidine kinase"/>
    <property type="match status" value="1"/>
</dbReference>
<dbReference type="Gene3D" id="3.40.50.2300">
    <property type="match status" value="1"/>
</dbReference>
<feature type="compositionally biased region" description="Basic and acidic residues" evidence="13">
    <location>
        <begin position="1"/>
        <end position="12"/>
    </location>
</feature>
<dbReference type="GO" id="GO:0005886">
    <property type="term" value="C:plasma membrane"/>
    <property type="evidence" value="ECO:0007669"/>
    <property type="project" value="TreeGrafter"/>
</dbReference>
<reference evidence="16 17" key="1">
    <citation type="submission" date="2016-11" db="EMBL/GenBank/DDBJ databases">
        <authorList>
            <person name="Jaros S."/>
            <person name="Januszkiewicz K."/>
            <person name="Wedrychowicz H."/>
        </authorList>
    </citation>
    <scope>NUCLEOTIDE SEQUENCE [LARGE SCALE GENOMIC DNA]</scope>
    <source>
        <strain evidence="16 17">DSM 26910</strain>
    </source>
</reference>
<dbReference type="InterPro" id="IPR004358">
    <property type="entry name" value="Sig_transdc_His_kin-like_C"/>
</dbReference>
<dbReference type="EMBL" id="FQUM01000010">
    <property type="protein sequence ID" value="SHF83757.1"/>
    <property type="molecule type" value="Genomic_DNA"/>
</dbReference>
<evidence type="ECO:0000256" key="11">
    <source>
        <dbReference type="PROSITE-ProRule" id="PRU00169"/>
    </source>
</evidence>
<evidence type="ECO:0000313" key="16">
    <source>
        <dbReference type="EMBL" id="SHF83757.1"/>
    </source>
</evidence>
<dbReference type="AlphaFoldDB" id="A0A1M5EX34"/>
<feature type="coiled-coil region" evidence="12">
    <location>
        <begin position="140"/>
        <end position="170"/>
    </location>
</feature>
<keyword evidence="8" id="KW-0902">Two-component regulatory system</keyword>
<feature type="modified residue" description="4-aspartylphosphate" evidence="11">
    <location>
        <position position="465"/>
    </location>
</feature>
<dbReference type="InterPro" id="IPR005467">
    <property type="entry name" value="His_kinase_dom"/>
</dbReference>
<evidence type="ECO:0000313" key="17">
    <source>
        <dbReference type="Proteomes" id="UP000184164"/>
    </source>
</evidence>
<sequence length="648" mass="73992">MTKKNVNRETRQAQKATIQKHEKKKADTKQAEAKIEEKKKEILLNFISETIIYLDEDGKFLNTPIHNNSILFKKFSQAETLTLQNAFQDKESAIFTRELKKCLTSGLSEFEITNEGEKSYYKVHLERVDTGKALAIIKDVTEAHLLKKELEEAKINAENALRSKSEFLANVSHEIRTPLNAILGFSQWLFENETNNQHREYINTILHSARNLLNLLNDILDLSKIESGKINVDIHPMNYQEVINDIKMVFQQKVEDKKLSLKITTDSSVPDFVLMDELRFYQIVFNLVSNAIKFTDKGHIHISAHAAKARKKNRVNLVLSVEDTGIGIKTAQQKNIFDSFTQQPGQTNKTYEGTGLGLAIVNGLLKKLNGTIKLSSKQGKGSVFTVTLFDVEVDHSDNSRVEPVRDGAAMKLAPCTIMITDDIKYNIMVLKQLIGSENVRFIEANDGTDALAKLKTEKPDLIFMDIRMPGISGFDAAELIKQDKDLNHIPVIAFTASTIKDHNTRINELFDGFLQKPVFKKDLNALLKRFLKFSYIEENIPKNTASEKQIKIQGECQNNLQNVLKESRDVFMEKWEYIKDNLIIFEIEHFKEELEKMASRYSCSPVLNYCSELDNGLKAFDIQIIKHKLGEFPDLIGKLESYNQKMIH</sequence>
<keyword evidence="5" id="KW-0547">Nucleotide-binding</keyword>
<evidence type="ECO:0000256" key="12">
    <source>
        <dbReference type="SAM" id="Coils"/>
    </source>
</evidence>
<evidence type="ECO:0000256" key="7">
    <source>
        <dbReference type="ARBA" id="ARBA00022840"/>
    </source>
</evidence>
<dbReference type="SMART" id="SM00387">
    <property type="entry name" value="HATPase_c"/>
    <property type="match status" value="1"/>
</dbReference>
<dbReference type="PANTHER" id="PTHR43047">
    <property type="entry name" value="TWO-COMPONENT HISTIDINE PROTEIN KINASE"/>
    <property type="match status" value="1"/>
</dbReference>
<feature type="region of interest" description="Disordered" evidence="13">
    <location>
        <begin position="1"/>
        <end position="31"/>
    </location>
</feature>
<dbReference type="InterPro" id="IPR011006">
    <property type="entry name" value="CheY-like_superfamily"/>
</dbReference>
<accession>A0A1M5EX34</accession>
<dbReference type="Pfam" id="PF00072">
    <property type="entry name" value="Response_reg"/>
    <property type="match status" value="1"/>
</dbReference>
<feature type="domain" description="Histidine kinase" evidence="14">
    <location>
        <begin position="170"/>
        <end position="392"/>
    </location>
</feature>
<dbReference type="SUPFAM" id="SSF52172">
    <property type="entry name" value="CheY-like"/>
    <property type="match status" value="1"/>
</dbReference>
<dbReference type="CDD" id="cd17546">
    <property type="entry name" value="REC_hyHK_CKI1_RcsC-like"/>
    <property type="match status" value="1"/>
</dbReference>
<dbReference type="Proteomes" id="UP000184164">
    <property type="component" value="Unassembled WGS sequence"/>
</dbReference>
<evidence type="ECO:0000256" key="3">
    <source>
        <dbReference type="ARBA" id="ARBA00022553"/>
    </source>
</evidence>
<dbReference type="EC" id="2.7.13.3" evidence="2"/>
<keyword evidence="12" id="KW-0175">Coiled coil</keyword>
<dbReference type="SMART" id="SM00388">
    <property type="entry name" value="HisKA"/>
    <property type="match status" value="1"/>
</dbReference>
<dbReference type="InterPro" id="IPR001789">
    <property type="entry name" value="Sig_transdc_resp-reg_receiver"/>
</dbReference>
<dbReference type="PROSITE" id="PS50109">
    <property type="entry name" value="HIS_KIN"/>
    <property type="match status" value="1"/>
</dbReference>
<dbReference type="GO" id="GO:0000155">
    <property type="term" value="F:phosphorelay sensor kinase activity"/>
    <property type="evidence" value="ECO:0007669"/>
    <property type="project" value="InterPro"/>
</dbReference>
<evidence type="ECO:0000256" key="9">
    <source>
        <dbReference type="ARBA" id="ARBA00064003"/>
    </source>
</evidence>
<dbReference type="Gene3D" id="3.30.565.10">
    <property type="entry name" value="Histidine kinase-like ATPase, C-terminal domain"/>
    <property type="match status" value="1"/>
</dbReference>
<evidence type="ECO:0000259" key="14">
    <source>
        <dbReference type="PROSITE" id="PS50109"/>
    </source>
</evidence>
<evidence type="ECO:0000256" key="1">
    <source>
        <dbReference type="ARBA" id="ARBA00000085"/>
    </source>
</evidence>
<dbReference type="InterPro" id="IPR003661">
    <property type="entry name" value="HisK_dim/P_dom"/>
</dbReference>
<protein>
    <recommendedName>
        <fullName evidence="10">Sensory/regulatory protein RpfC</fullName>
        <ecNumber evidence="2">2.7.13.3</ecNumber>
    </recommendedName>
</protein>
<evidence type="ECO:0000256" key="10">
    <source>
        <dbReference type="ARBA" id="ARBA00068150"/>
    </source>
</evidence>
<keyword evidence="3 11" id="KW-0597">Phosphoprotein</keyword>
<dbReference type="GO" id="GO:0009927">
    <property type="term" value="F:histidine phosphotransfer kinase activity"/>
    <property type="evidence" value="ECO:0007669"/>
    <property type="project" value="TreeGrafter"/>
</dbReference>
<name>A0A1M5EX34_9BACT</name>
<dbReference type="InterPro" id="IPR036890">
    <property type="entry name" value="HATPase_C_sf"/>
</dbReference>
<dbReference type="PROSITE" id="PS50110">
    <property type="entry name" value="RESPONSE_REGULATORY"/>
    <property type="match status" value="1"/>
</dbReference>
<evidence type="ECO:0000256" key="4">
    <source>
        <dbReference type="ARBA" id="ARBA00022679"/>
    </source>
</evidence>
<dbReference type="FunFam" id="3.30.565.10:FF:000010">
    <property type="entry name" value="Sensor histidine kinase RcsC"/>
    <property type="match status" value="1"/>
</dbReference>
<dbReference type="PRINTS" id="PR00344">
    <property type="entry name" value="BCTRLSENSOR"/>
</dbReference>
<evidence type="ECO:0000256" key="5">
    <source>
        <dbReference type="ARBA" id="ARBA00022741"/>
    </source>
</evidence>
<evidence type="ECO:0000256" key="8">
    <source>
        <dbReference type="ARBA" id="ARBA00023012"/>
    </source>
</evidence>